<comment type="caution">
    <text evidence="1">The sequence shown here is derived from an EMBL/GenBank/DDBJ whole genome shotgun (WGS) entry which is preliminary data.</text>
</comment>
<protein>
    <submittedName>
        <fullName evidence="1">Uncharacterized protein</fullName>
    </submittedName>
</protein>
<name>A0AAE1QPN2_9SOLA</name>
<dbReference type="EMBL" id="JAVYJV010000025">
    <property type="protein sequence ID" value="KAK4337445.1"/>
    <property type="molecule type" value="Genomic_DNA"/>
</dbReference>
<dbReference type="AlphaFoldDB" id="A0AAE1QPN2"/>
<proteinExistence type="predicted"/>
<reference evidence="1" key="1">
    <citation type="submission" date="2023-12" db="EMBL/GenBank/DDBJ databases">
        <title>Genome assembly of Anisodus tanguticus.</title>
        <authorList>
            <person name="Wang Y.-J."/>
        </authorList>
    </citation>
    <scope>NUCLEOTIDE SEQUENCE</scope>
    <source>
        <strain evidence="1">KB-2021</strain>
        <tissue evidence="1">Leaf</tissue>
    </source>
</reference>
<keyword evidence="2" id="KW-1185">Reference proteome</keyword>
<evidence type="ECO:0000313" key="2">
    <source>
        <dbReference type="Proteomes" id="UP001291623"/>
    </source>
</evidence>
<sequence length="90" mass="10350">METLSIALDPQEEKLQSEAGLFWEHLPSRPEDRCKYDATDADLRCGLEERGRHSVLQEREELAARGLIASDSQRGEIRGVRRLLLSFRKI</sequence>
<evidence type="ECO:0000313" key="1">
    <source>
        <dbReference type="EMBL" id="KAK4337445.1"/>
    </source>
</evidence>
<organism evidence="1 2">
    <name type="scientific">Anisodus tanguticus</name>
    <dbReference type="NCBI Taxonomy" id="243964"/>
    <lineage>
        <taxon>Eukaryota</taxon>
        <taxon>Viridiplantae</taxon>
        <taxon>Streptophyta</taxon>
        <taxon>Embryophyta</taxon>
        <taxon>Tracheophyta</taxon>
        <taxon>Spermatophyta</taxon>
        <taxon>Magnoliopsida</taxon>
        <taxon>eudicotyledons</taxon>
        <taxon>Gunneridae</taxon>
        <taxon>Pentapetalae</taxon>
        <taxon>asterids</taxon>
        <taxon>lamiids</taxon>
        <taxon>Solanales</taxon>
        <taxon>Solanaceae</taxon>
        <taxon>Solanoideae</taxon>
        <taxon>Hyoscyameae</taxon>
        <taxon>Anisodus</taxon>
    </lineage>
</organism>
<accession>A0AAE1QPN2</accession>
<gene>
    <name evidence="1" type="ORF">RND71_043772</name>
</gene>
<dbReference type="Proteomes" id="UP001291623">
    <property type="component" value="Unassembled WGS sequence"/>
</dbReference>